<comment type="caution">
    <text evidence="1">The sequence shown here is derived from an EMBL/GenBank/DDBJ whole genome shotgun (WGS) entry which is preliminary data.</text>
</comment>
<organism evidence="1">
    <name type="scientific">Tanacetum cinerariifolium</name>
    <name type="common">Dalmatian daisy</name>
    <name type="synonym">Chrysanthemum cinerariifolium</name>
    <dbReference type="NCBI Taxonomy" id="118510"/>
    <lineage>
        <taxon>Eukaryota</taxon>
        <taxon>Viridiplantae</taxon>
        <taxon>Streptophyta</taxon>
        <taxon>Embryophyta</taxon>
        <taxon>Tracheophyta</taxon>
        <taxon>Spermatophyta</taxon>
        <taxon>Magnoliopsida</taxon>
        <taxon>eudicotyledons</taxon>
        <taxon>Gunneridae</taxon>
        <taxon>Pentapetalae</taxon>
        <taxon>asterids</taxon>
        <taxon>campanulids</taxon>
        <taxon>Asterales</taxon>
        <taxon>Asteraceae</taxon>
        <taxon>Asteroideae</taxon>
        <taxon>Anthemideae</taxon>
        <taxon>Anthemidinae</taxon>
        <taxon>Tanacetum</taxon>
    </lineage>
</organism>
<protein>
    <submittedName>
        <fullName evidence="1">Uncharacterized protein</fullName>
    </submittedName>
</protein>
<name>A0A699XG75_TANCI</name>
<proteinExistence type="predicted"/>
<gene>
    <name evidence="1" type="ORF">Tci_927810</name>
</gene>
<feature type="non-terminal residue" evidence="1">
    <location>
        <position position="67"/>
    </location>
</feature>
<sequence length="67" mass="6997">MLDAGDVREHGDKMSDRSAVVFDGADTLPLRVDFSVLAPIPDLATPLPGGENGLVHALVEIRTVTAG</sequence>
<evidence type="ECO:0000313" key="1">
    <source>
        <dbReference type="EMBL" id="GFD55841.1"/>
    </source>
</evidence>
<reference evidence="1" key="1">
    <citation type="journal article" date="2019" name="Sci. Rep.">
        <title>Draft genome of Tanacetum cinerariifolium, the natural source of mosquito coil.</title>
        <authorList>
            <person name="Yamashiro T."/>
            <person name="Shiraishi A."/>
            <person name="Satake H."/>
            <person name="Nakayama K."/>
        </authorList>
    </citation>
    <scope>NUCLEOTIDE SEQUENCE</scope>
</reference>
<dbReference type="AntiFam" id="ANF00090">
    <property type="entry name" value="Shadow ORF (opposite yegE)"/>
</dbReference>
<dbReference type="EMBL" id="BKCJ011822477">
    <property type="protein sequence ID" value="GFD55841.1"/>
    <property type="molecule type" value="Genomic_DNA"/>
</dbReference>
<dbReference type="AlphaFoldDB" id="A0A699XG75"/>
<accession>A0A699XG75</accession>